<sequence>MDKFDLIIKKYYKEIYSSDNSINIKEKINECKNYLNMEQEIYFSDFYNEIVKKQKEKGAVYTPRNIVRYIIKNSINKEMIIKNPFIKILDPSCGGGNFVIELYKYLFEIYCDNIEMINKINNLNLNKYMLHKHILEKNIYGFDIDKKAIEILRLDLWSLIDDNDFSDNIRNDDFLMLDEKEKFDVILGNPPYIGHKSIDKSYIKNIKEFYCDVYKNKSDLCYCFIKKAKKICLEEGIVVFIISRYFLEGQNAISIRSFIKNNYEIKTIIDYYGLRPFKGTGIDPAILFLKNSSCVNKEYNFQVLRPFLNQIREKKFNFISEVDTKKNIHIIKCKFGDLEHENWIILDEIEKSIVNKIIRRSNCKLGNLVESFQGVITGCDKAFIVNEEIINNHKIERDLIHSWIKSSNIDKNKVNKSNLKLIYSNDIKEEIHKNSLNYIEPFKEKLNNRRECIRGIRKWYELQWGRDKESFKKKKIIHPYKSNENRFAIDEDGSYFSADVYGFILAKDILSYENLTKILNSKIYEFYIKTVLKKLGDYLYEYYPNNLLKIGILSDLNRFLSCNFTEEELYDFYNLTSKEIEFINQSIKKQ</sequence>
<dbReference type="SUPFAM" id="SSF53335">
    <property type="entry name" value="S-adenosyl-L-methionine-dependent methyltransferases"/>
    <property type="match status" value="1"/>
</dbReference>
<keyword evidence="5" id="KW-0680">Restriction system</keyword>
<dbReference type="STRING" id="84698.SAMN04488528_1005123"/>
<dbReference type="GO" id="GO:0009007">
    <property type="term" value="F:site-specific DNA-methyltransferase (adenine-specific) activity"/>
    <property type="evidence" value="ECO:0007669"/>
    <property type="project" value="UniProtKB-EC"/>
</dbReference>
<keyword evidence="2 10" id="KW-0489">Methyltransferase</keyword>
<dbReference type="InterPro" id="IPR025931">
    <property type="entry name" value="TaqI_C"/>
</dbReference>
<keyword evidence="11" id="KW-1185">Reference proteome</keyword>
<evidence type="ECO:0000256" key="6">
    <source>
        <dbReference type="ARBA" id="ARBA00023125"/>
    </source>
</evidence>
<name>A0A1I0WJV2_9CLOT</name>
<dbReference type="Gene3D" id="3.40.50.150">
    <property type="entry name" value="Vaccinia Virus protein VP39"/>
    <property type="match status" value="1"/>
</dbReference>
<evidence type="ECO:0000256" key="5">
    <source>
        <dbReference type="ARBA" id="ARBA00022747"/>
    </source>
</evidence>
<feature type="domain" description="Type II methyltransferase M.TaqI-like" evidence="8">
    <location>
        <begin position="137"/>
        <end position="275"/>
    </location>
</feature>
<evidence type="ECO:0000256" key="2">
    <source>
        <dbReference type="ARBA" id="ARBA00022603"/>
    </source>
</evidence>
<evidence type="ECO:0000256" key="7">
    <source>
        <dbReference type="ARBA" id="ARBA00047942"/>
    </source>
</evidence>
<feature type="domain" description="TaqI-like C-terminal specificity" evidence="9">
    <location>
        <begin position="425"/>
        <end position="550"/>
    </location>
</feature>
<dbReference type="AlphaFoldDB" id="A0A1I0WJV2"/>
<dbReference type="OrthoDB" id="9815272at2"/>
<comment type="catalytic activity">
    <reaction evidence="7">
        <text>a 2'-deoxyadenosine in DNA + S-adenosyl-L-methionine = an N(6)-methyl-2'-deoxyadenosine in DNA + S-adenosyl-L-homocysteine + H(+)</text>
        <dbReference type="Rhea" id="RHEA:15197"/>
        <dbReference type="Rhea" id="RHEA-COMP:12418"/>
        <dbReference type="Rhea" id="RHEA-COMP:12419"/>
        <dbReference type="ChEBI" id="CHEBI:15378"/>
        <dbReference type="ChEBI" id="CHEBI:57856"/>
        <dbReference type="ChEBI" id="CHEBI:59789"/>
        <dbReference type="ChEBI" id="CHEBI:90615"/>
        <dbReference type="ChEBI" id="CHEBI:90616"/>
        <dbReference type="EC" id="2.1.1.72"/>
    </reaction>
</comment>
<keyword evidence="3 10" id="KW-0808">Transferase</keyword>
<dbReference type="GO" id="GO:0003677">
    <property type="term" value="F:DNA binding"/>
    <property type="evidence" value="ECO:0007669"/>
    <property type="project" value="UniProtKB-KW"/>
</dbReference>
<dbReference type="InterPro" id="IPR050953">
    <property type="entry name" value="N4_N6_ade-DNA_methylase"/>
</dbReference>
<dbReference type="PROSITE" id="PS00092">
    <property type="entry name" value="N6_MTASE"/>
    <property type="match status" value="1"/>
</dbReference>
<evidence type="ECO:0000313" key="11">
    <source>
        <dbReference type="Proteomes" id="UP000198619"/>
    </source>
</evidence>
<gene>
    <name evidence="10" type="ORF">SAMN04488528_1005123</name>
</gene>
<organism evidence="10 11">
    <name type="scientific">Clostridium frigidicarnis</name>
    <dbReference type="NCBI Taxonomy" id="84698"/>
    <lineage>
        <taxon>Bacteria</taxon>
        <taxon>Bacillati</taxon>
        <taxon>Bacillota</taxon>
        <taxon>Clostridia</taxon>
        <taxon>Eubacteriales</taxon>
        <taxon>Clostridiaceae</taxon>
        <taxon>Clostridium</taxon>
    </lineage>
</organism>
<keyword evidence="6" id="KW-0238">DNA-binding</keyword>
<evidence type="ECO:0000259" key="8">
    <source>
        <dbReference type="Pfam" id="PF07669"/>
    </source>
</evidence>
<dbReference type="Pfam" id="PF07669">
    <property type="entry name" value="Eco57I"/>
    <property type="match status" value="1"/>
</dbReference>
<dbReference type="GO" id="GO:0032259">
    <property type="term" value="P:methylation"/>
    <property type="evidence" value="ECO:0007669"/>
    <property type="project" value="UniProtKB-KW"/>
</dbReference>
<keyword evidence="4" id="KW-0949">S-adenosyl-L-methionine</keyword>
<dbReference type="Proteomes" id="UP000198619">
    <property type="component" value="Unassembled WGS sequence"/>
</dbReference>
<protein>
    <recommendedName>
        <fullName evidence="1">site-specific DNA-methyltransferase (adenine-specific)</fullName>
        <ecNumber evidence="1">2.1.1.72</ecNumber>
    </recommendedName>
</protein>
<dbReference type="RefSeq" id="WP_090039229.1">
    <property type="nucleotide sequence ID" value="NZ_FOKI01000005.1"/>
</dbReference>
<evidence type="ECO:0000259" key="9">
    <source>
        <dbReference type="Pfam" id="PF12950"/>
    </source>
</evidence>
<dbReference type="InterPro" id="IPR011639">
    <property type="entry name" value="MethylTrfase_TaqI-like_dom"/>
</dbReference>
<proteinExistence type="predicted"/>
<accession>A0A1I0WJV2</accession>
<evidence type="ECO:0000256" key="4">
    <source>
        <dbReference type="ARBA" id="ARBA00022691"/>
    </source>
</evidence>
<dbReference type="PANTHER" id="PTHR33841:SF6">
    <property type="entry name" value="TYPE II METHYLTRANSFERASE M.HINDII"/>
    <property type="match status" value="1"/>
</dbReference>
<dbReference type="EMBL" id="FOKI01000005">
    <property type="protein sequence ID" value="SFA88508.1"/>
    <property type="molecule type" value="Genomic_DNA"/>
</dbReference>
<reference evidence="10 11" key="1">
    <citation type="submission" date="2016-10" db="EMBL/GenBank/DDBJ databases">
        <authorList>
            <person name="de Groot N.N."/>
        </authorList>
    </citation>
    <scope>NUCLEOTIDE SEQUENCE [LARGE SCALE GENOMIC DNA]</scope>
    <source>
        <strain evidence="10 11">DSM 12271</strain>
    </source>
</reference>
<dbReference type="GO" id="GO:0009307">
    <property type="term" value="P:DNA restriction-modification system"/>
    <property type="evidence" value="ECO:0007669"/>
    <property type="project" value="UniProtKB-KW"/>
</dbReference>
<dbReference type="EC" id="2.1.1.72" evidence="1"/>
<dbReference type="PRINTS" id="PR00507">
    <property type="entry name" value="N12N6MTFRASE"/>
</dbReference>
<dbReference type="InterPro" id="IPR002052">
    <property type="entry name" value="DNA_methylase_N6_adenine_CS"/>
</dbReference>
<evidence type="ECO:0000256" key="3">
    <source>
        <dbReference type="ARBA" id="ARBA00022679"/>
    </source>
</evidence>
<evidence type="ECO:0000256" key="1">
    <source>
        <dbReference type="ARBA" id="ARBA00011900"/>
    </source>
</evidence>
<dbReference type="InterPro" id="IPR029063">
    <property type="entry name" value="SAM-dependent_MTases_sf"/>
</dbReference>
<evidence type="ECO:0000313" key="10">
    <source>
        <dbReference type="EMBL" id="SFA88508.1"/>
    </source>
</evidence>
<dbReference type="PANTHER" id="PTHR33841">
    <property type="entry name" value="DNA METHYLTRANSFERASE YEEA-RELATED"/>
    <property type="match status" value="1"/>
</dbReference>
<dbReference type="Pfam" id="PF12950">
    <property type="entry name" value="TaqI_C"/>
    <property type="match status" value="1"/>
</dbReference>
<dbReference type="CDD" id="cd02440">
    <property type="entry name" value="AdoMet_MTases"/>
    <property type="match status" value="1"/>
</dbReference>